<accession>A0A0B4D140</accession>
<dbReference type="InterPro" id="IPR000757">
    <property type="entry name" value="Beta-glucanase-like"/>
</dbReference>
<dbReference type="AlphaFoldDB" id="A0A0B4D140"/>
<dbReference type="SUPFAM" id="SSF49899">
    <property type="entry name" value="Concanavalin A-like lectins/glucanases"/>
    <property type="match status" value="1"/>
</dbReference>
<comment type="similarity">
    <text evidence="1">Belongs to the glycosyl hydrolase 16 family.</text>
</comment>
<comment type="caution">
    <text evidence="4">The sequence shown here is derived from an EMBL/GenBank/DDBJ whole genome shotgun (WGS) entry which is preliminary data.</text>
</comment>
<sequence>MASALIAVSLLAAALAASTAQAPAALAPLPDFSGQRLQLWDWNAAFAPSQWSEPKLGGYDWRADHAVIRGGDLVLSVSERASGQVQAGAQASGLNAFWEVDVTLPNMRDGLVAAPLWTFNSKTNDEIDFEVVGLTGLQLTLWSSVGGRHTAVWSQTVIRGDLSGRRLRLGIAYEAGERVRFFVNGNLAADVTPADAPLGFPSTPQKPYFDLWVANGLHPDWAGFWTPLPRGVSLDMTLHGYRAGAVPAP</sequence>
<reference evidence="4 5" key="1">
    <citation type="submission" date="2014-12" db="EMBL/GenBank/DDBJ databases">
        <title>Genome sequencing of Brevundimonas nasdae TPW30.</title>
        <authorList>
            <person name="Tan P.W."/>
            <person name="Chan K.-G."/>
        </authorList>
    </citation>
    <scope>NUCLEOTIDE SEQUENCE [LARGE SCALE GENOMIC DNA]</scope>
    <source>
        <strain evidence="4 5">TPW30</strain>
    </source>
</reference>
<proteinExistence type="inferred from homology"/>
<evidence type="ECO:0000313" key="5">
    <source>
        <dbReference type="Proteomes" id="UP000031166"/>
    </source>
</evidence>
<evidence type="ECO:0000256" key="1">
    <source>
        <dbReference type="ARBA" id="ARBA00006865"/>
    </source>
</evidence>
<dbReference type="InterPro" id="IPR013320">
    <property type="entry name" value="ConA-like_dom_sf"/>
</dbReference>
<feature type="signal peptide" evidence="2">
    <location>
        <begin position="1"/>
        <end position="22"/>
    </location>
</feature>
<dbReference type="RefSeq" id="WP_039246079.1">
    <property type="nucleotide sequence ID" value="NZ_JWSY01000013.1"/>
</dbReference>
<name>A0A0B4D140_9CAUL</name>
<dbReference type="EMBL" id="JWSY01000013">
    <property type="protein sequence ID" value="KIC58085.1"/>
    <property type="molecule type" value="Genomic_DNA"/>
</dbReference>
<dbReference type="Proteomes" id="UP000031166">
    <property type="component" value="Unassembled WGS sequence"/>
</dbReference>
<dbReference type="GO" id="GO:0005975">
    <property type="term" value="P:carbohydrate metabolic process"/>
    <property type="evidence" value="ECO:0007669"/>
    <property type="project" value="InterPro"/>
</dbReference>
<feature type="chain" id="PRO_5002086250" description="GH16 domain-containing protein" evidence="2">
    <location>
        <begin position="23"/>
        <end position="249"/>
    </location>
</feature>
<dbReference type="Pfam" id="PF00722">
    <property type="entry name" value="Glyco_hydro_16"/>
    <property type="match status" value="1"/>
</dbReference>
<organism evidence="4 5">
    <name type="scientific">Brevundimonas nasdae</name>
    <dbReference type="NCBI Taxonomy" id="172043"/>
    <lineage>
        <taxon>Bacteria</taxon>
        <taxon>Pseudomonadati</taxon>
        <taxon>Pseudomonadota</taxon>
        <taxon>Alphaproteobacteria</taxon>
        <taxon>Caulobacterales</taxon>
        <taxon>Caulobacteraceae</taxon>
        <taxon>Brevundimonas</taxon>
    </lineage>
</organism>
<evidence type="ECO:0000313" key="4">
    <source>
        <dbReference type="EMBL" id="KIC58085.1"/>
    </source>
</evidence>
<gene>
    <name evidence="4" type="ORF">RM53_09035</name>
</gene>
<feature type="domain" description="GH16" evidence="3">
    <location>
        <begin position="61"/>
        <end position="221"/>
    </location>
</feature>
<evidence type="ECO:0000256" key="2">
    <source>
        <dbReference type="SAM" id="SignalP"/>
    </source>
</evidence>
<dbReference type="Gene3D" id="2.60.120.200">
    <property type="match status" value="1"/>
</dbReference>
<protein>
    <recommendedName>
        <fullName evidence="3">GH16 domain-containing protein</fullName>
    </recommendedName>
</protein>
<keyword evidence="2" id="KW-0732">Signal</keyword>
<evidence type="ECO:0000259" key="3">
    <source>
        <dbReference type="Pfam" id="PF00722"/>
    </source>
</evidence>
<dbReference type="GO" id="GO:0004553">
    <property type="term" value="F:hydrolase activity, hydrolyzing O-glycosyl compounds"/>
    <property type="evidence" value="ECO:0007669"/>
    <property type="project" value="InterPro"/>
</dbReference>